<evidence type="ECO:0000256" key="9">
    <source>
        <dbReference type="ARBA" id="ARBA00023137"/>
    </source>
</evidence>
<evidence type="ECO:0000256" key="10">
    <source>
        <dbReference type="ARBA" id="ARBA00038035"/>
    </source>
</evidence>
<evidence type="ECO:0000256" key="5">
    <source>
        <dbReference type="ARBA" id="ARBA00022679"/>
    </source>
</evidence>
<dbReference type="PANTHER" id="PTHR48013">
    <property type="entry name" value="DUAL SPECIFICITY MITOGEN-ACTIVATED PROTEIN KINASE KINASE 5-RELATED"/>
    <property type="match status" value="1"/>
</dbReference>
<keyword evidence="8 15" id="KW-0067">ATP-binding</keyword>
<dbReference type="FunFam" id="3.30.200.20:FF:000126">
    <property type="entry name" value="Dual specificity mitogen-activated protein kinase kinase 4"/>
    <property type="match status" value="1"/>
</dbReference>
<dbReference type="FunFam" id="1.10.510.10:FF:000687">
    <property type="entry name" value="MAP kinase kinase MKK1/SSP32"/>
    <property type="match status" value="1"/>
</dbReference>
<keyword evidence="3 16" id="KW-0723">Serine/threonine-protein kinase</keyword>
<dbReference type="InterPro" id="IPR008271">
    <property type="entry name" value="Ser/Thr_kinase_AS"/>
</dbReference>
<evidence type="ECO:0000256" key="13">
    <source>
        <dbReference type="ARBA" id="ARBA00049299"/>
    </source>
</evidence>
<comment type="similarity">
    <text evidence="10">Belongs to the protein kinase superfamily. STE Ser/Thr protein kinase family. MAP kinase kinase subfamily.</text>
</comment>
<dbReference type="InterPro" id="IPR000719">
    <property type="entry name" value="Prot_kinase_dom"/>
</dbReference>
<organism evidence="18 19">
    <name type="scientific">Setaria digitata</name>
    <dbReference type="NCBI Taxonomy" id="48799"/>
    <lineage>
        <taxon>Eukaryota</taxon>
        <taxon>Metazoa</taxon>
        <taxon>Ecdysozoa</taxon>
        <taxon>Nematoda</taxon>
        <taxon>Chromadorea</taxon>
        <taxon>Rhabditida</taxon>
        <taxon>Spirurina</taxon>
        <taxon>Spiruromorpha</taxon>
        <taxon>Filarioidea</taxon>
        <taxon>Setariidae</taxon>
        <taxon>Setaria</taxon>
    </lineage>
</organism>
<dbReference type="Gene3D" id="1.10.510.10">
    <property type="entry name" value="Transferase(Phosphotransferase) domain 1"/>
    <property type="match status" value="1"/>
</dbReference>
<keyword evidence="9" id="KW-0829">Tyrosine-protein kinase</keyword>
<feature type="binding site" evidence="15">
    <location>
        <position position="93"/>
    </location>
    <ligand>
        <name>ATP</name>
        <dbReference type="ChEBI" id="CHEBI:30616"/>
    </ligand>
</feature>
<dbReference type="GO" id="GO:0004713">
    <property type="term" value="F:protein tyrosine kinase activity"/>
    <property type="evidence" value="ECO:0007669"/>
    <property type="project" value="UniProtKB-KW"/>
</dbReference>
<evidence type="ECO:0000256" key="3">
    <source>
        <dbReference type="ARBA" id="ARBA00022527"/>
    </source>
</evidence>
<keyword evidence="6 15" id="KW-0547">Nucleotide-binding</keyword>
<dbReference type="PROSITE" id="PS00107">
    <property type="entry name" value="PROTEIN_KINASE_ATP"/>
    <property type="match status" value="1"/>
</dbReference>
<dbReference type="WBParaSite" id="sdigi.contig197.g5980.t1">
    <property type="protein sequence ID" value="sdigi.contig197.g5980.t1"/>
    <property type="gene ID" value="sdigi.contig197.g5980"/>
</dbReference>
<evidence type="ECO:0000256" key="1">
    <source>
        <dbReference type="ARBA" id="ARBA00004496"/>
    </source>
</evidence>
<protein>
    <recommendedName>
        <fullName evidence="11">mitogen-activated protein kinase kinase</fullName>
        <ecNumber evidence="11">2.7.12.2</ecNumber>
    </recommendedName>
</protein>
<dbReference type="Proteomes" id="UP000887581">
    <property type="component" value="Unplaced"/>
</dbReference>
<evidence type="ECO:0000256" key="11">
    <source>
        <dbReference type="ARBA" id="ARBA00038999"/>
    </source>
</evidence>
<proteinExistence type="inferred from homology"/>
<evidence type="ECO:0000256" key="15">
    <source>
        <dbReference type="PROSITE-ProRule" id="PRU10141"/>
    </source>
</evidence>
<dbReference type="SMART" id="SM00220">
    <property type="entry name" value="S_TKc"/>
    <property type="match status" value="1"/>
</dbReference>
<dbReference type="PROSITE" id="PS50011">
    <property type="entry name" value="PROTEIN_KINASE_DOM"/>
    <property type="match status" value="1"/>
</dbReference>
<sequence length="413" mass="46575">MTERPKSLDVERFSLKLDFPPLPDIETSPQLCVIKILNAYLRTHSTGKLRFSPDEEYDFTCNDLIDKGEIGRGNFGTVRRMLHAKSGTVLAVKRIRSSTVNPTEQKHLLMELEAIMNSQCENIVRFYGAIFTEGDCWICMELMDVSLESLYKIVYEKKSYLPEDIIGYIAVSTVNALSYLKEDLRIIHRDVKPSNILLDRKGHIKLCDFGIAGHLIDSIAKTQDAGCRPYMAPERLQSNEPYDVRSDVWSLGITLFEISTGRFPFSAWDSPFQQLQEVVNGEPPVMPPGIYSTCLVTFINHCLIKGKDERPKYNVLMTMDFYKTYNAQDADGIAQAQTIVGIFVSNVLGNGITETDNSTCVGLSRKGLLKKCDFISLASRLIQGVGFDFGPDLFSLQSVYFFDYGVKLVNRTL</sequence>
<keyword evidence="18" id="KW-1185">Reference proteome</keyword>
<comment type="catalytic activity">
    <reaction evidence="14">
        <text>L-tyrosyl-[protein] + ATP = O-phospho-L-tyrosyl-[protein] + ADP + H(+)</text>
        <dbReference type="Rhea" id="RHEA:10596"/>
        <dbReference type="Rhea" id="RHEA-COMP:10136"/>
        <dbReference type="Rhea" id="RHEA-COMP:20101"/>
        <dbReference type="ChEBI" id="CHEBI:15378"/>
        <dbReference type="ChEBI" id="CHEBI:30616"/>
        <dbReference type="ChEBI" id="CHEBI:46858"/>
        <dbReference type="ChEBI" id="CHEBI:61978"/>
        <dbReference type="ChEBI" id="CHEBI:456216"/>
        <dbReference type="EC" id="2.7.12.2"/>
    </reaction>
</comment>
<evidence type="ECO:0000256" key="6">
    <source>
        <dbReference type="ARBA" id="ARBA00022741"/>
    </source>
</evidence>
<keyword evidence="4" id="KW-0597">Phosphoprotein</keyword>
<keyword evidence="7" id="KW-0418">Kinase</keyword>
<evidence type="ECO:0000256" key="4">
    <source>
        <dbReference type="ARBA" id="ARBA00022553"/>
    </source>
</evidence>
<comment type="catalytic activity">
    <reaction evidence="12">
        <text>L-seryl-[protein] + ATP = O-phospho-L-seryl-[protein] + ADP + H(+)</text>
        <dbReference type="Rhea" id="RHEA:17989"/>
        <dbReference type="Rhea" id="RHEA-COMP:9863"/>
        <dbReference type="Rhea" id="RHEA-COMP:11604"/>
        <dbReference type="ChEBI" id="CHEBI:15378"/>
        <dbReference type="ChEBI" id="CHEBI:29999"/>
        <dbReference type="ChEBI" id="CHEBI:30616"/>
        <dbReference type="ChEBI" id="CHEBI:83421"/>
        <dbReference type="ChEBI" id="CHEBI:456216"/>
        <dbReference type="EC" id="2.7.12.2"/>
    </reaction>
</comment>
<evidence type="ECO:0000256" key="2">
    <source>
        <dbReference type="ARBA" id="ARBA00022490"/>
    </source>
</evidence>
<dbReference type="AlphaFoldDB" id="A0A915PQM3"/>
<dbReference type="CDD" id="cd06616">
    <property type="entry name" value="PKc_MKK4"/>
    <property type="match status" value="1"/>
</dbReference>
<evidence type="ECO:0000313" key="19">
    <source>
        <dbReference type="WBParaSite" id="sdigi.contig197.g5980.t1"/>
    </source>
</evidence>
<accession>A0A915PQM3</accession>
<dbReference type="InterPro" id="IPR017441">
    <property type="entry name" value="Protein_kinase_ATP_BS"/>
</dbReference>
<dbReference type="PROSITE" id="PS00108">
    <property type="entry name" value="PROTEIN_KINASE_ST"/>
    <property type="match status" value="1"/>
</dbReference>
<feature type="domain" description="Protein kinase" evidence="17">
    <location>
        <begin position="64"/>
        <end position="322"/>
    </location>
</feature>
<dbReference type="GO" id="GO:0006950">
    <property type="term" value="P:response to stress"/>
    <property type="evidence" value="ECO:0007669"/>
    <property type="project" value="UniProtKB-ARBA"/>
</dbReference>
<evidence type="ECO:0000313" key="18">
    <source>
        <dbReference type="Proteomes" id="UP000887581"/>
    </source>
</evidence>
<comment type="catalytic activity">
    <reaction evidence="13">
        <text>L-threonyl-[protein] + ATP = O-phospho-L-threonyl-[protein] + ADP + H(+)</text>
        <dbReference type="Rhea" id="RHEA:46608"/>
        <dbReference type="Rhea" id="RHEA-COMP:11060"/>
        <dbReference type="Rhea" id="RHEA-COMP:11605"/>
        <dbReference type="ChEBI" id="CHEBI:15378"/>
        <dbReference type="ChEBI" id="CHEBI:30013"/>
        <dbReference type="ChEBI" id="CHEBI:30616"/>
        <dbReference type="ChEBI" id="CHEBI:61977"/>
        <dbReference type="ChEBI" id="CHEBI:456216"/>
        <dbReference type="EC" id="2.7.12.2"/>
    </reaction>
</comment>
<evidence type="ECO:0000256" key="16">
    <source>
        <dbReference type="RuleBase" id="RU000304"/>
    </source>
</evidence>
<dbReference type="PANTHER" id="PTHR48013:SF15">
    <property type="entry name" value="DUAL SPECIFICITY MITOGEN-ACTIVATED PROTEIN KINASE KINASE 4"/>
    <property type="match status" value="1"/>
</dbReference>
<dbReference type="InterPro" id="IPR011009">
    <property type="entry name" value="Kinase-like_dom_sf"/>
</dbReference>
<evidence type="ECO:0000259" key="17">
    <source>
        <dbReference type="PROSITE" id="PS50011"/>
    </source>
</evidence>
<name>A0A915PQM3_9BILA</name>
<keyword evidence="2" id="KW-0963">Cytoplasm</keyword>
<dbReference type="EC" id="2.7.12.2" evidence="11"/>
<dbReference type="SUPFAM" id="SSF56112">
    <property type="entry name" value="Protein kinase-like (PK-like)"/>
    <property type="match status" value="1"/>
</dbReference>
<reference evidence="19" key="1">
    <citation type="submission" date="2022-11" db="UniProtKB">
        <authorList>
            <consortium name="WormBaseParasite"/>
        </authorList>
    </citation>
    <scope>IDENTIFICATION</scope>
</reference>
<dbReference type="Pfam" id="PF00069">
    <property type="entry name" value="Pkinase"/>
    <property type="match status" value="1"/>
</dbReference>
<comment type="subcellular location">
    <subcellularLocation>
        <location evidence="1">Cytoplasm</location>
    </subcellularLocation>
</comment>
<dbReference type="GO" id="GO:0005737">
    <property type="term" value="C:cytoplasm"/>
    <property type="evidence" value="ECO:0007669"/>
    <property type="project" value="UniProtKB-SubCell"/>
</dbReference>
<dbReference type="GO" id="GO:0004674">
    <property type="term" value="F:protein serine/threonine kinase activity"/>
    <property type="evidence" value="ECO:0007669"/>
    <property type="project" value="UniProtKB-KW"/>
</dbReference>
<keyword evidence="5" id="KW-0808">Transferase</keyword>
<evidence type="ECO:0000256" key="14">
    <source>
        <dbReference type="ARBA" id="ARBA00051693"/>
    </source>
</evidence>
<dbReference type="GO" id="GO:0008545">
    <property type="term" value="F:JUN kinase kinase activity"/>
    <property type="evidence" value="ECO:0007669"/>
    <property type="project" value="TreeGrafter"/>
</dbReference>
<evidence type="ECO:0000256" key="7">
    <source>
        <dbReference type="ARBA" id="ARBA00022777"/>
    </source>
</evidence>
<dbReference type="Gene3D" id="3.30.200.20">
    <property type="entry name" value="Phosphorylase Kinase, domain 1"/>
    <property type="match status" value="1"/>
</dbReference>
<dbReference type="GO" id="GO:0005524">
    <property type="term" value="F:ATP binding"/>
    <property type="evidence" value="ECO:0007669"/>
    <property type="project" value="UniProtKB-UniRule"/>
</dbReference>
<evidence type="ECO:0000256" key="8">
    <source>
        <dbReference type="ARBA" id="ARBA00022840"/>
    </source>
</evidence>
<evidence type="ECO:0000256" key="12">
    <source>
        <dbReference type="ARBA" id="ARBA00049014"/>
    </source>
</evidence>